<dbReference type="AlphaFoldDB" id="A0A024GBU1"/>
<keyword evidence="2" id="KW-1185">Reference proteome</keyword>
<proteinExistence type="predicted"/>
<accession>A0A024GBU1</accession>
<sequence>MRSMIRAKWQTFMRSNVSAMLQGRNDCIKSQTVLCYHTLKKKSWHETEILKGKILEIESTTESSLDAFKHLRCLGISLGTRYYAILLAKLQAESDYSQIKRVLQEKRNDKRNYECLTHNTYKIDFLQLCRFRMLLNLHEEDLNEVQNCFETCLRGRHNKLGIYEEDPYNLLLRLECFFPFPSEKLDSIFIRIKQILSIMDRNEQRISFSASHTLARFIIGQPKSSLEEFEVTRTRESDTEGPLCAGVVIKELFSRYPSVFEDTSWLVSQLISDAACASDLESCLVLVKYAQEFNIPISESIFGHLLRLTQMDGSVVDKLYIDFKSRDAVCPVRSEPGRPGQRLLHCAVSDRDFYRIMVLLHEMEHYKVEAHARTLITLLKAVSAHRQECHDAKHAAGSEIEIEPGCPSILELFQMFPFVFGDSLEAAVHGIRLSAMAKEYDGALKILRSRIWTRDMQFPKILFASFLYISMRSDRISGEMVSDVHPRESILVEVEQLYELQHGKSRYPLYGLIARHCEYRDDFETFLQFLDRWQQSTPSDQPPALSPKASKRALRYFTRQLYKLRETADERHDIRLEDEEVIITFLKRYDRVFVWNRRNLSDLLLMSDSLGYRHGVLSIFDASVSTDLVLSLPANATVLKTLLALESQKKKSGDLKDNANAYTSRISDAIAWMKKHGQLDEVLQLDPSFTPVKARLNAIHALENQKVHEAD</sequence>
<evidence type="ECO:0000313" key="2">
    <source>
        <dbReference type="Proteomes" id="UP000053237"/>
    </source>
</evidence>
<reference evidence="1 2" key="1">
    <citation type="submission" date="2012-05" db="EMBL/GenBank/DDBJ databases">
        <title>Recombination and specialization in a pathogen metapopulation.</title>
        <authorList>
            <person name="Gardiner A."/>
            <person name="Kemen E."/>
            <person name="Schultz-Larsen T."/>
            <person name="MacLean D."/>
            <person name="Van Oosterhout C."/>
            <person name="Jones J.D.G."/>
        </authorList>
    </citation>
    <scope>NUCLEOTIDE SEQUENCE [LARGE SCALE GENOMIC DNA]</scope>
    <source>
        <strain evidence="1 2">Ac Nc2</strain>
    </source>
</reference>
<gene>
    <name evidence="1" type="ORF">BN9_051310</name>
</gene>
<organism evidence="1 2">
    <name type="scientific">Albugo candida</name>
    <dbReference type="NCBI Taxonomy" id="65357"/>
    <lineage>
        <taxon>Eukaryota</taxon>
        <taxon>Sar</taxon>
        <taxon>Stramenopiles</taxon>
        <taxon>Oomycota</taxon>
        <taxon>Peronosporomycetes</taxon>
        <taxon>Albuginales</taxon>
        <taxon>Albuginaceae</taxon>
        <taxon>Albugo</taxon>
    </lineage>
</organism>
<dbReference type="OrthoDB" id="107303at2759"/>
<name>A0A024GBU1_9STRA</name>
<protein>
    <submittedName>
        <fullName evidence="1">Uncharacterized protein</fullName>
    </submittedName>
</protein>
<evidence type="ECO:0000313" key="1">
    <source>
        <dbReference type="EMBL" id="CCI44322.1"/>
    </source>
</evidence>
<dbReference type="InParanoid" id="A0A024GBU1"/>
<dbReference type="Proteomes" id="UP000053237">
    <property type="component" value="Unassembled WGS sequence"/>
</dbReference>
<comment type="caution">
    <text evidence="1">The sequence shown here is derived from an EMBL/GenBank/DDBJ whole genome shotgun (WGS) entry which is preliminary data.</text>
</comment>
<dbReference type="EMBL" id="CAIX01000068">
    <property type="protein sequence ID" value="CCI44322.1"/>
    <property type="molecule type" value="Genomic_DNA"/>
</dbReference>